<proteinExistence type="inferred from homology"/>
<gene>
    <name evidence="3" type="ORF">B0A52_02727</name>
</gene>
<dbReference type="Pfam" id="PF01042">
    <property type="entry name" value="Ribonuc_L-PSP"/>
    <property type="match status" value="1"/>
</dbReference>
<dbReference type="AlphaFoldDB" id="A0A438NDH7"/>
<accession>A0A438NDH7</accession>
<evidence type="ECO:0000313" key="3">
    <source>
        <dbReference type="EMBL" id="RVX73837.1"/>
    </source>
</evidence>
<dbReference type="SUPFAM" id="SSF55298">
    <property type="entry name" value="YjgF-like"/>
    <property type="match status" value="1"/>
</dbReference>
<comment type="caution">
    <text evidence="3">The sequence shown here is derived from an EMBL/GenBank/DDBJ whole genome shotgun (WGS) entry which is preliminary data.</text>
</comment>
<dbReference type="GO" id="GO:0005739">
    <property type="term" value="C:mitochondrion"/>
    <property type="evidence" value="ECO:0007669"/>
    <property type="project" value="UniProtKB-ARBA"/>
</dbReference>
<dbReference type="CDD" id="cd00448">
    <property type="entry name" value="YjgF_YER057c_UK114_family"/>
    <property type="match status" value="1"/>
</dbReference>
<keyword evidence="2" id="KW-0732">Signal</keyword>
<evidence type="ECO:0000313" key="4">
    <source>
        <dbReference type="Proteomes" id="UP000288859"/>
    </source>
</evidence>
<dbReference type="InterPro" id="IPR006175">
    <property type="entry name" value="YjgF/YER057c/UK114"/>
</dbReference>
<name>A0A438NDH7_EXOME</name>
<dbReference type="OrthoDB" id="309640at2759"/>
<feature type="chain" id="PRO_5019369386" evidence="2">
    <location>
        <begin position="20"/>
        <end position="154"/>
    </location>
</feature>
<dbReference type="InterPro" id="IPR035959">
    <property type="entry name" value="RutC-like_sf"/>
</dbReference>
<sequence>MQFKHALTAVVAMVGLVAAKPVDMELEKRNATTPVTYLGSQSRILSGGATARGLVYTAGVVPSLNGSIVEGGIRNETAQVIANIAAILEEAGTSWEYVLKTTVYLANMSDYSAMNEVYAELLPDPKPARTAIEVAQLPGNFSIEVEAIAAVPHY</sequence>
<dbReference type="Gene3D" id="3.30.1330.40">
    <property type="entry name" value="RutC-like"/>
    <property type="match status" value="1"/>
</dbReference>
<dbReference type="FunFam" id="3.30.1330.40:FF:000001">
    <property type="entry name" value="L-PSP family endoribonuclease"/>
    <property type="match status" value="1"/>
</dbReference>
<evidence type="ECO:0000256" key="2">
    <source>
        <dbReference type="SAM" id="SignalP"/>
    </source>
</evidence>
<reference evidence="3 4" key="1">
    <citation type="submission" date="2017-03" db="EMBL/GenBank/DDBJ databases">
        <title>Genomes of endolithic fungi from Antarctica.</title>
        <authorList>
            <person name="Coleine C."/>
            <person name="Masonjones S."/>
            <person name="Stajich J.E."/>
        </authorList>
    </citation>
    <scope>NUCLEOTIDE SEQUENCE [LARGE SCALE GENOMIC DNA]</scope>
    <source>
        <strain evidence="3 4">CCFEE 6314</strain>
    </source>
</reference>
<dbReference type="VEuPathDB" id="FungiDB:PV10_00476"/>
<dbReference type="GO" id="GO:0005829">
    <property type="term" value="C:cytosol"/>
    <property type="evidence" value="ECO:0007669"/>
    <property type="project" value="TreeGrafter"/>
</dbReference>
<feature type="signal peptide" evidence="2">
    <location>
        <begin position="1"/>
        <end position="19"/>
    </location>
</feature>
<organism evidence="3 4">
    <name type="scientific">Exophiala mesophila</name>
    <name type="common">Black yeast-like fungus</name>
    <dbReference type="NCBI Taxonomy" id="212818"/>
    <lineage>
        <taxon>Eukaryota</taxon>
        <taxon>Fungi</taxon>
        <taxon>Dikarya</taxon>
        <taxon>Ascomycota</taxon>
        <taxon>Pezizomycotina</taxon>
        <taxon>Eurotiomycetes</taxon>
        <taxon>Chaetothyriomycetidae</taxon>
        <taxon>Chaetothyriales</taxon>
        <taxon>Herpotrichiellaceae</taxon>
        <taxon>Exophiala</taxon>
    </lineage>
</organism>
<evidence type="ECO:0000256" key="1">
    <source>
        <dbReference type="ARBA" id="ARBA00010552"/>
    </source>
</evidence>
<comment type="similarity">
    <text evidence="1">Belongs to the RutC family.</text>
</comment>
<dbReference type="PANTHER" id="PTHR11803:SF58">
    <property type="entry name" value="PROTEIN HMF1-RELATED"/>
    <property type="match status" value="1"/>
</dbReference>
<protein>
    <submittedName>
        <fullName evidence="3">Uncharacterized protein</fullName>
    </submittedName>
</protein>
<dbReference type="PANTHER" id="PTHR11803">
    <property type="entry name" value="2-IMINOBUTANOATE/2-IMINOPROPANOATE DEAMINASE RIDA"/>
    <property type="match status" value="1"/>
</dbReference>
<dbReference type="Proteomes" id="UP000288859">
    <property type="component" value="Unassembled WGS sequence"/>
</dbReference>
<dbReference type="EMBL" id="NAJM01000006">
    <property type="protein sequence ID" value="RVX73837.1"/>
    <property type="molecule type" value="Genomic_DNA"/>
</dbReference>
<dbReference type="GO" id="GO:0019239">
    <property type="term" value="F:deaminase activity"/>
    <property type="evidence" value="ECO:0007669"/>
    <property type="project" value="TreeGrafter"/>
</dbReference>